<sequence>MKSHARDNRNTSRCSMDGDALVSPFRFRVAAKPGVWKVAKVNAVPTSAPEITGYIVYHSSVSPIRVLSSARRTNCHSREPLVTYVNRYAWGADGADTGDYARTVADADPEEWDARWARKWRMYLDGVHMDKFHQDSAAWDRLARFGGGAMFFADAARAPEVLKMVARPSDLDVRMCKKKSSSLYSEDSNATMPSRPFGCHLVLPEGEGHEVGRLVYSAEKSARFPDDDELIAFWYDNRHWPYADDELLHDPILERV</sequence>
<proteinExistence type="predicted"/>
<name>A0ACB8T045_9AGAM</name>
<reference evidence="1" key="1">
    <citation type="submission" date="2021-03" db="EMBL/GenBank/DDBJ databases">
        <authorList>
            <consortium name="DOE Joint Genome Institute"/>
            <person name="Ahrendt S."/>
            <person name="Looney B.P."/>
            <person name="Miyauchi S."/>
            <person name="Morin E."/>
            <person name="Drula E."/>
            <person name="Courty P.E."/>
            <person name="Chicoki N."/>
            <person name="Fauchery L."/>
            <person name="Kohler A."/>
            <person name="Kuo A."/>
            <person name="Labutti K."/>
            <person name="Pangilinan J."/>
            <person name="Lipzen A."/>
            <person name="Riley R."/>
            <person name="Andreopoulos W."/>
            <person name="He G."/>
            <person name="Johnson J."/>
            <person name="Barry K.W."/>
            <person name="Grigoriev I.V."/>
            <person name="Nagy L."/>
            <person name="Hibbett D."/>
            <person name="Henrissat B."/>
            <person name="Matheny P.B."/>
            <person name="Labbe J."/>
            <person name="Martin F."/>
        </authorList>
    </citation>
    <scope>NUCLEOTIDE SEQUENCE</scope>
    <source>
        <strain evidence="1">HHB10654</strain>
    </source>
</reference>
<protein>
    <submittedName>
        <fullName evidence="1">Uncharacterized protein</fullName>
    </submittedName>
</protein>
<organism evidence="1 2">
    <name type="scientific">Artomyces pyxidatus</name>
    <dbReference type="NCBI Taxonomy" id="48021"/>
    <lineage>
        <taxon>Eukaryota</taxon>
        <taxon>Fungi</taxon>
        <taxon>Dikarya</taxon>
        <taxon>Basidiomycota</taxon>
        <taxon>Agaricomycotina</taxon>
        <taxon>Agaricomycetes</taxon>
        <taxon>Russulales</taxon>
        <taxon>Auriscalpiaceae</taxon>
        <taxon>Artomyces</taxon>
    </lineage>
</organism>
<accession>A0ACB8T045</accession>
<dbReference type="Proteomes" id="UP000814140">
    <property type="component" value="Unassembled WGS sequence"/>
</dbReference>
<dbReference type="EMBL" id="MU277210">
    <property type="protein sequence ID" value="KAI0061863.1"/>
    <property type="molecule type" value="Genomic_DNA"/>
</dbReference>
<comment type="caution">
    <text evidence="1">The sequence shown here is derived from an EMBL/GenBank/DDBJ whole genome shotgun (WGS) entry which is preliminary data.</text>
</comment>
<evidence type="ECO:0000313" key="2">
    <source>
        <dbReference type="Proteomes" id="UP000814140"/>
    </source>
</evidence>
<evidence type="ECO:0000313" key="1">
    <source>
        <dbReference type="EMBL" id="KAI0061863.1"/>
    </source>
</evidence>
<keyword evidence="2" id="KW-1185">Reference proteome</keyword>
<gene>
    <name evidence="1" type="ORF">BV25DRAFT_1826148</name>
</gene>
<reference evidence="1" key="2">
    <citation type="journal article" date="2022" name="New Phytol.">
        <title>Evolutionary transition to the ectomycorrhizal habit in the genomes of a hyperdiverse lineage of mushroom-forming fungi.</title>
        <authorList>
            <person name="Looney B."/>
            <person name="Miyauchi S."/>
            <person name="Morin E."/>
            <person name="Drula E."/>
            <person name="Courty P.E."/>
            <person name="Kohler A."/>
            <person name="Kuo A."/>
            <person name="LaButti K."/>
            <person name="Pangilinan J."/>
            <person name="Lipzen A."/>
            <person name="Riley R."/>
            <person name="Andreopoulos W."/>
            <person name="He G."/>
            <person name="Johnson J."/>
            <person name="Nolan M."/>
            <person name="Tritt A."/>
            <person name="Barry K.W."/>
            <person name="Grigoriev I.V."/>
            <person name="Nagy L.G."/>
            <person name="Hibbett D."/>
            <person name="Henrissat B."/>
            <person name="Matheny P.B."/>
            <person name="Labbe J."/>
            <person name="Martin F.M."/>
        </authorList>
    </citation>
    <scope>NUCLEOTIDE SEQUENCE</scope>
    <source>
        <strain evidence="1">HHB10654</strain>
    </source>
</reference>